<accession>A0ABN8S4E7</accession>
<protein>
    <submittedName>
        <fullName evidence="1">Uncharacterized protein</fullName>
    </submittedName>
</protein>
<sequence>MLGAPATNAAKKVRLTVKIPEEKQECIICLLSLQECCEVVSNRRVQSGNGQKCFTVPRDDDTSAPPTPVRIFLARYKVVSPADVQQPVVSDDVVEGDKNISVSTCDFCLRSSCIMQSGIQTDRSW</sequence>
<dbReference type="EMBL" id="CALNXI010002205">
    <property type="protein sequence ID" value="CAH3184639.1"/>
    <property type="molecule type" value="Genomic_DNA"/>
</dbReference>
<keyword evidence="2" id="KW-1185">Reference proteome</keyword>
<dbReference type="Proteomes" id="UP001159427">
    <property type="component" value="Unassembled WGS sequence"/>
</dbReference>
<gene>
    <name evidence="1" type="ORF">PEVE_00015629</name>
</gene>
<reference evidence="1 2" key="1">
    <citation type="submission" date="2022-05" db="EMBL/GenBank/DDBJ databases">
        <authorList>
            <consortium name="Genoscope - CEA"/>
            <person name="William W."/>
        </authorList>
    </citation>
    <scope>NUCLEOTIDE SEQUENCE [LARGE SCALE GENOMIC DNA]</scope>
</reference>
<name>A0ABN8S4E7_9CNID</name>
<organism evidence="1 2">
    <name type="scientific">Porites evermanni</name>
    <dbReference type="NCBI Taxonomy" id="104178"/>
    <lineage>
        <taxon>Eukaryota</taxon>
        <taxon>Metazoa</taxon>
        <taxon>Cnidaria</taxon>
        <taxon>Anthozoa</taxon>
        <taxon>Hexacorallia</taxon>
        <taxon>Scleractinia</taxon>
        <taxon>Fungiina</taxon>
        <taxon>Poritidae</taxon>
        <taxon>Porites</taxon>
    </lineage>
</organism>
<proteinExistence type="predicted"/>
<evidence type="ECO:0000313" key="2">
    <source>
        <dbReference type="Proteomes" id="UP001159427"/>
    </source>
</evidence>
<evidence type="ECO:0000313" key="1">
    <source>
        <dbReference type="EMBL" id="CAH3184639.1"/>
    </source>
</evidence>
<comment type="caution">
    <text evidence="1">The sequence shown here is derived from an EMBL/GenBank/DDBJ whole genome shotgun (WGS) entry which is preliminary data.</text>
</comment>